<evidence type="ECO:0000256" key="2">
    <source>
        <dbReference type="ARBA" id="ARBA00009077"/>
    </source>
</evidence>
<dbReference type="InterPro" id="IPR015422">
    <property type="entry name" value="PyrdxlP-dep_Trfase_small"/>
</dbReference>
<feature type="domain" description="MPN" evidence="10">
    <location>
        <begin position="471"/>
        <end position="593"/>
    </location>
</feature>
<evidence type="ECO:0000256" key="3">
    <source>
        <dbReference type="ARBA" id="ARBA00022670"/>
    </source>
</evidence>
<evidence type="ECO:0000256" key="4">
    <source>
        <dbReference type="ARBA" id="ARBA00022723"/>
    </source>
</evidence>
<dbReference type="Pfam" id="PF20582">
    <property type="entry name" value="UPF0758_N"/>
    <property type="match status" value="1"/>
</dbReference>
<dbReference type="InterPro" id="IPR015421">
    <property type="entry name" value="PyrdxlP-dep_Trfase_major"/>
</dbReference>
<organism evidence="11">
    <name type="scientific">Cyprideis torosa</name>
    <dbReference type="NCBI Taxonomy" id="163714"/>
    <lineage>
        <taxon>Eukaryota</taxon>
        <taxon>Metazoa</taxon>
        <taxon>Ecdysozoa</taxon>
        <taxon>Arthropoda</taxon>
        <taxon>Crustacea</taxon>
        <taxon>Oligostraca</taxon>
        <taxon>Ostracoda</taxon>
        <taxon>Podocopa</taxon>
        <taxon>Podocopida</taxon>
        <taxon>Cytherocopina</taxon>
        <taxon>Cytheroidea</taxon>
        <taxon>Cytherideidae</taxon>
        <taxon>Cyprideis</taxon>
    </lineage>
</organism>
<dbReference type="PROSITE" id="PS50249">
    <property type="entry name" value="MPN"/>
    <property type="match status" value="1"/>
</dbReference>
<dbReference type="GO" id="GO:0008237">
    <property type="term" value="F:metallopeptidase activity"/>
    <property type="evidence" value="ECO:0007669"/>
    <property type="project" value="UniProtKB-KW"/>
</dbReference>
<keyword evidence="3" id="KW-0645">Protease</keyword>
<dbReference type="CDD" id="cd00614">
    <property type="entry name" value="CGS_like"/>
    <property type="match status" value="1"/>
</dbReference>
<dbReference type="InterPro" id="IPR054542">
    <property type="entry name" value="Cys_met_metab_PP"/>
</dbReference>
<evidence type="ECO:0000256" key="6">
    <source>
        <dbReference type="ARBA" id="ARBA00022833"/>
    </source>
</evidence>
<dbReference type="InterPro" id="IPR001405">
    <property type="entry name" value="UPF0758"/>
</dbReference>
<dbReference type="GO" id="GO:0019346">
    <property type="term" value="P:transsulfuration"/>
    <property type="evidence" value="ECO:0007669"/>
    <property type="project" value="InterPro"/>
</dbReference>
<dbReference type="Pfam" id="PF01053">
    <property type="entry name" value="Cys_Met_Meta_PP"/>
    <property type="match status" value="1"/>
</dbReference>
<dbReference type="PANTHER" id="PTHR11808">
    <property type="entry name" value="TRANS-SULFURATION ENZYME FAMILY MEMBER"/>
    <property type="match status" value="1"/>
</dbReference>
<dbReference type="NCBIfam" id="TIGR00608">
    <property type="entry name" value="radc"/>
    <property type="match status" value="1"/>
</dbReference>
<sequence>MKFNTKTIHAGITPDPSSGAIMTPIFQTSTYVQDAPGIHKGFAYGRTQNPTRHVLEANLAALENGVEAICFASGLAALDAILKTLHPGDEVITTNDLYGGSYRLMMRIFSNYNINFQFIGMDNVEKIQSFITDKTKMIWIETPTNPMLNIIDIQGVCNQVKGSNIKVCVDNTFASPYLQSPLDLGADIVMHSATKYLGGHSDVVHGIVVCKHPEDAEAIRFIQNAAGAVPGPQDCFLVLRGIKTLHIRVQRACENAKKIAEHLLNHPKVSKVYYPGFESHPNHHTAKSQMKDFGGMVSFDLVENSQEAAFMVLSNTHYFSLAESLGGVESLIGHPATMTHASIPKEERLKVGLTDSLIRLSVVLKTNNLSIKQWSEDDRPREKLLQKGKENLSDTELLAILLGSGSRGESAVDLSKRMLGDVDNSLNLLGKSNLTDLMKYKGIGEAKAITIAAALELGRRRQASDIDLTQKFTSSTEIFKVMSPYMSDLQVEEFWILLLNRSNRLIKKELISKGGVSETTVDVKVILKSAIDNLASAIVLLHNHPSGNLKPSTADLNITKKINEACKMMDVRLLDHIIIAEKKYFSFLDEGLINL</sequence>
<dbReference type="InterPro" id="IPR015424">
    <property type="entry name" value="PyrdxlP-dep_Trfase"/>
</dbReference>
<evidence type="ECO:0000256" key="8">
    <source>
        <dbReference type="ARBA" id="ARBA00023049"/>
    </source>
</evidence>
<keyword evidence="6" id="KW-0862">Zinc</keyword>
<evidence type="ECO:0000256" key="9">
    <source>
        <dbReference type="RuleBase" id="RU362118"/>
    </source>
</evidence>
<keyword evidence="8" id="KW-0482">Metalloprotease</keyword>
<evidence type="ECO:0000256" key="5">
    <source>
        <dbReference type="ARBA" id="ARBA00022801"/>
    </source>
</evidence>
<dbReference type="CDD" id="cd08071">
    <property type="entry name" value="MPN_DUF2466"/>
    <property type="match status" value="1"/>
</dbReference>
<keyword evidence="5" id="KW-0378">Hydrolase</keyword>
<evidence type="ECO:0000313" key="11">
    <source>
        <dbReference type="EMBL" id="CAD7235183.1"/>
    </source>
</evidence>
<dbReference type="PROSITE" id="PS01302">
    <property type="entry name" value="UPF0758"/>
    <property type="match status" value="1"/>
</dbReference>
<evidence type="ECO:0000259" key="10">
    <source>
        <dbReference type="PROSITE" id="PS50249"/>
    </source>
</evidence>
<keyword evidence="7 9" id="KW-0663">Pyridoxal phosphate</keyword>
<dbReference type="SUPFAM" id="SSF53383">
    <property type="entry name" value="PLP-dependent transferases"/>
    <property type="match status" value="1"/>
</dbReference>
<gene>
    <name evidence="11" type="ORF">CTOB1V02_LOCUS12999</name>
</gene>
<dbReference type="InterPro" id="IPR037518">
    <property type="entry name" value="MPN"/>
</dbReference>
<dbReference type="GO" id="GO:0030170">
    <property type="term" value="F:pyridoxal phosphate binding"/>
    <property type="evidence" value="ECO:0007669"/>
    <property type="project" value="InterPro"/>
</dbReference>
<name>A0A7R8WQ89_9CRUS</name>
<protein>
    <recommendedName>
        <fullName evidence="10">MPN domain-containing protein</fullName>
    </recommendedName>
</protein>
<reference evidence="11" key="1">
    <citation type="submission" date="2020-11" db="EMBL/GenBank/DDBJ databases">
        <authorList>
            <person name="Tran Van P."/>
        </authorList>
    </citation>
    <scope>NUCLEOTIDE SEQUENCE</scope>
</reference>
<dbReference type="InterPro" id="IPR046778">
    <property type="entry name" value="UPF0758_N"/>
</dbReference>
<accession>A0A7R8WQ89</accession>
<dbReference type="GO" id="GO:0005737">
    <property type="term" value="C:cytoplasm"/>
    <property type="evidence" value="ECO:0007669"/>
    <property type="project" value="TreeGrafter"/>
</dbReference>
<dbReference type="InterPro" id="IPR020891">
    <property type="entry name" value="UPF0758_CS"/>
</dbReference>
<comment type="cofactor">
    <cofactor evidence="1 9">
        <name>pyridoxal 5'-phosphate</name>
        <dbReference type="ChEBI" id="CHEBI:597326"/>
    </cofactor>
</comment>
<keyword evidence="4" id="KW-0479">Metal-binding</keyword>
<dbReference type="UniPathway" id="UPA00136">
    <property type="reaction ID" value="UER00202"/>
</dbReference>
<comment type="similarity">
    <text evidence="2 9">Belongs to the trans-sulfuration enzymes family.</text>
</comment>
<dbReference type="AlphaFoldDB" id="A0A7R8WQ89"/>
<dbReference type="GO" id="GO:0019344">
    <property type="term" value="P:cysteine biosynthetic process"/>
    <property type="evidence" value="ECO:0007669"/>
    <property type="project" value="UniProtKB-UniPathway"/>
</dbReference>
<proteinExistence type="inferred from homology"/>
<evidence type="ECO:0000256" key="1">
    <source>
        <dbReference type="ARBA" id="ARBA00001933"/>
    </source>
</evidence>
<dbReference type="PROSITE" id="PS00868">
    <property type="entry name" value="CYS_MET_METAB_PP"/>
    <property type="match status" value="1"/>
</dbReference>
<dbReference type="Gene3D" id="3.90.1150.10">
    <property type="entry name" value="Aspartate Aminotransferase, domain 1"/>
    <property type="match status" value="1"/>
</dbReference>
<dbReference type="GO" id="GO:0046872">
    <property type="term" value="F:metal ion binding"/>
    <property type="evidence" value="ECO:0007669"/>
    <property type="project" value="UniProtKB-KW"/>
</dbReference>
<dbReference type="FunFam" id="3.40.640.10:FF:000009">
    <property type="entry name" value="Cystathionine gamma-synthase homolog"/>
    <property type="match status" value="1"/>
</dbReference>
<dbReference type="InterPro" id="IPR025657">
    <property type="entry name" value="RadC_JAB"/>
</dbReference>
<dbReference type="OrthoDB" id="3512640at2759"/>
<evidence type="ECO:0000256" key="7">
    <source>
        <dbReference type="ARBA" id="ARBA00022898"/>
    </source>
</evidence>
<dbReference type="Gene3D" id="3.40.140.10">
    <property type="entry name" value="Cytidine Deaminase, domain 2"/>
    <property type="match status" value="1"/>
</dbReference>
<dbReference type="Gene3D" id="3.40.640.10">
    <property type="entry name" value="Type I PLP-dependent aspartate aminotransferase-like (Major domain)"/>
    <property type="match status" value="1"/>
</dbReference>
<dbReference type="EMBL" id="OB671614">
    <property type="protein sequence ID" value="CAD7235183.1"/>
    <property type="molecule type" value="Genomic_DNA"/>
</dbReference>
<dbReference type="InterPro" id="IPR000277">
    <property type="entry name" value="Cys/Met-Metab_PyrdxlP-dep_enz"/>
</dbReference>
<dbReference type="Pfam" id="PF04002">
    <property type="entry name" value="RadC"/>
    <property type="match status" value="1"/>
</dbReference>
<dbReference type="GO" id="GO:0016846">
    <property type="term" value="F:carbon-sulfur lyase activity"/>
    <property type="evidence" value="ECO:0007669"/>
    <property type="project" value="TreeGrafter"/>
</dbReference>
<dbReference type="NCBIfam" id="NF000642">
    <property type="entry name" value="PRK00024.1"/>
    <property type="match status" value="1"/>
</dbReference>
<dbReference type="GO" id="GO:0006508">
    <property type="term" value="P:proteolysis"/>
    <property type="evidence" value="ECO:0007669"/>
    <property type="project" value="UniProtKB-KW"/>
</dbReference>